<dbReference type="AlphaFoldDB" id="A0A0D8BYG2"/>
<name>A0A0D8BYG2_GEOKU</name>
<sequence>MKLGDRLKFARLMKGLTQEETAEGIISVSYLSKIENNQVIPSQEVLEWLFRRLDIRPGGNETTPSWFEWVMSWYRAMMSRDAPAAQELYETVKERCERSGDAEAMIYFQLMRIRYWLLLGDKKGAETAAQSVRDWYGALSDDMRYYYWKFFGLLYYCQEKYDDALHCYQKAEQLLKGEWKMSGEEADLAYLSALASSRLWKWFQCLHYAERALALSQAEYDLRRSAECHVLLAICYRRCGEIDKAVEHCLAAQKAAGMANDRRLLGIVEHNLGHLKGMKRQYREAVQHYENSLIYKEDAPLDARLITLLSLVRMHCEAKHYRKAWMIVEEGWKQLEQAPNGAVEHYEYYLHFSIYRLLLSEEDEPLERLLKQEAIPYFQKKKEYDDASLYAEYLADCYMRRRQHKLAAQYYQLSCALLRKKTGV</sequence>
<gene>
    <name evidence="2" type="ORF">LG52_154</name>
</gene>
<dbReference type="Proteomes" id="UP000032522">
    <property type="component" value="Unassembled WGS sequence"/>
</dbReference>
<dbReference type="SMART" id="SM00530">
    <property type="entry name" value="HTH_XRE"/>
    <property type="match status" value="1"/>
</dbReference>
<dbReference type="SUPFAM" id="SSF48452">
    <property type="entry name" value="TPR-like"/>
    <property type="match status" value="2"/>
</dbReference>
<dbReference type="InterPro" id="IPR019734">
    <property type="entry name" value="TPR_rpt"/>
</dbReference>
<dbReference type="Gene3D" id="1.10.260.40">
    <property type="entry name" value="lambda repressor-like DNA-binding domains"/>
    <property type="match status" value="1"/>
</dbReference>
<dbReference type="InterPro" id="IPR011990">
    <property type="entry name" value="TPR-like_helical_dom_sf"/>
</dbReference>
<dbReference type="CDD" id="cd00093">
    <property type="entry name" value="HTH_XRE"/>
    <property type="match status" value="1"/>
</dbReference>
<reference evidence="2 3" key="1">
    <citation type="submission" date="2015-01" db="EMBL/GenBank/DDBJ databases">
        <authorList>
            <person name="Filippidou S."/>
            <person name="Jeanneret N."/>
            <person name="Russel-Delif L."/>
            <person name="Junier T."/>
            <person name="Wunderlin T."/>
            <person name="Molina V."/>
            <person name="Johnson S.L."/>
            <person name="Davenport K.W."/>
            <person name="Chain P.S."/>
            <person name="Dorador C."/>
            <person name="Junier P."/>
        </authorList>
    </citation>
    <scope>NUCLEOTIDE SEQUENCE [LARGE SCALE GENOMIC DNA]</scope>
    <source>
        <strain evidence="2 3">Et7/4</strain>
    </source>
</reference>
<dbReference type="PATRIC" id="fig|1462.6.peg.251"/>
<dbReference type="SMART" id="SM00028">
    <property type="entry name" value="TPR"/>
    <property type="match status" value="4"/>
</dbReference>
<dbReference type="Gene3D" id="1.25.40.10">
    <property type="entry name" value="Tetratricopeptide repeat domain"/>
    <property type="match status" value="1"/>
</dbReference>
<dbReference type="GO" id="GO:0003677">
    <property type="term" value="F:DNA binding"/>
    <property type="evidence" value="ECO:0007669"/>
    <property type="project" value="InterPro"/>
</dbReference>
<protein>
    <submittedName>
        <fullName evidence="2">Helix-turn-helix family protein</fullName>
    </submittedName>
</protein>
<dbReference type="Pfam" id="PF01381">
    <property type="entry name" value="HTH_3"/>
    <property type="match status" value="1"/>
</dbReference>
<feature type="domain" description="HTH cro/C1-type" evidence="1">
    <location>
        <begin position="7"/>
        <end position="60"/>
    </location>
</feature>
<organism evidence="2 3">
    <name type="scientific">Geobacillus kaustophilus</name>
    <dbReference type="NCBI Taxonomy" id="1462"/>
    <lineage>
        <taxon>Bacteria</taxon>
        <taxon>Bacillati</taxon>
        <taxon>Bacillota</taxon>
        <taxon>Bacilli</taxon>
        <taxon>Bacillales</taxon>
        <taxon>Anoxybacillaceae</taxon>
        <taxon>Geobacillus</taxon>
        <taxon>Geobacillus thermoleovorans group</taxon>
    </lineage>
</organism>
<accession>A0A0D8BYG2</accession>
<dbReference type="SUPFAM" id="SSF47413">
    <property type="entry name" value="lambda repressor-like DNA-binding domains"/>
    <property type="match status" value="1"/>
</dbReference>
<dbReference type="InterPro" id="IPR001387">
    <property type="entry name" value="Cro/C1-type_HTH"/>
</dbReference>
<evidence type="ECO:0000259" key="1">
    <source>
        <dbReference type="PROSITE" id="PS50943"/>
    </source>
</evidence>
<dbReference type="RefSeq" id="WP_044730527.1">
    <property type="nucleotide sequence ID" value="NZ_JYBP01000003.1"/>
</dbReference>
<dbReference type="InterPro" id="IPR053163">
    <property type="entry name" value="HTH-type_regulator_Rgg"/>
</dbReference>
<evidence type="ECO:0000313" key="2">
    <source>
        <dbReference type="EMBL" id="KJE29039.1"/>
    </source>
</evidence>
<evidence type="ECO:0000313" key="3">
    <source>
        <dbReference type="Proteomes" id="UP000032522"/>
    </source>
</evidence>
<comment type="caution">
    <text evidence="2">The sequence shown here is derived from an EMBL/GenBank/DDBJ whole genome shotgun (WGS) entry which is preliminary data.</text>
</comment>
<dbReference type="OrthoDB" id="252257at2"/>
<proteinExistence type="predicted"/>
<dbReference type="PROSITE" id="PS50943">
    <property type="entry name" value="HTH_CROC1"/>
    <property type="match status" value="1"/>
</dbReference>
<dbReference type="EMBL" id="JYBP01000003">
    <property type="protein sequence ID" value="KJE29039.1"/>
    <property type="molecule type" value="Genomic_DNA"/>
</dbReference>
<dbReference type="InterPro" id="IPR010982">
    <property type="entry name" value="Lambda_DNA-bd_dom_sf"/>
</dbReference>
<dbReference type="PANTHER" id="PTHR37038">
    <property type="entry name" value="TRANSCRIPTIONAL REGULATOR-RELATED"/>
    <property type="match status" value="1"/>
</dbReference>